<comment type="subcellular location">
    <subcellularLocation>
        <location evidence="1">Plastid</location>
        <location evidence="1">Chloroplast inner membrane</location>
        <topology evidence="1">Multi-pass membrane protein</topology>
    </subcellularLocation>
    <subcellularLocation>
        <location evidence="7">Plastid</location>
        <location evidence="7">Chloroplast membrane</location>
        <topology evidence="7">Multi-pass membrane protein</topology>
    </subcellularLocation>
</comment>
<evidence type="ECO:0000313" key="10">
    <source>
        <dbReference type="Proteomes" id="UP000195402"/>
    </source>
</evidence>
<evidence type="ECO:0000256" key="6">
    <source>
        <dbReference type="ARBA" id="ARBA00023136"/>
    </source>
</evidence>
<keyword evidence="7" id="KW-0934">Plastid</keyword>
<comment type="function">
    <text evidence="7">Involved in protein precursor import into chloroplasts.</text>
</comment>
<evidence type="ECO:0000313" key="9">
    <source>
        <dbReference type="EMBL" id="OVA17290.1"/>
    </source>
</evidence>
<feature type="region of interest" description="Disordered" evidence="8">
    <location>
        <begin position="69"/>
        <end position="121"/>
    </location>
</feature>
<evidence type="ECO:0000256" key="2">
    <source>
        <dbReference type="ARBA" id="ARBA00009596"/>
    </source>
</evidence>
<keyword evidence="5 7" id="KW-1133">Transmembrane helix</keyword>
<evidence type="ECO:0000256" key="4">
    <source>
        <dbReference type="ARBA" id="ARBA00022780"/>
    </source>
</evidence>
<comment type="caution">
    <text evidence="9">The sequence shown here is derived from an EMBL/GenBank/DDBJ whole genome shotgun (WGS) entry which is preliminary data.</text>
</comment>
<proteinExistence type="inferred from homology"/>
<sequence>MASLHHLLRLPSSIHPSPPTTFGKPYFSDSSPSTVHLRPAAPTSFIRSSTTLRAPRCYPLTCLTQSQSQNQGLPHHLSSGTLKNPSFPPSSPAVRFSKPFRSPTKGARPPSKNICTSSSSSSYQNYQTAVPVTERLMSAVAYCLPFLNGLNYGIFLFSKFPILELAFDPIVPLLSFYRSIPGASLVAFFTLYLGVVRDRKFSRYVRFNSLQAMMLDVLLVLPSLTHIILDAQDGLKFQLLEMSYSGTFVVIVACFLYALGLTVLGRTPYFPFVTDAVDWQIFAVDRQL</sequence>
<dbReference type="AlphaFoldDB" id="A0A200R3M5"/>
<dbReference type="GO" id="GO:0009706">
    <property type="term" value="C:chloroplast inner membrane"/>
    <property type="evidence" value="ECO:0007669"/>
    <property type="project" value="UniProtKB-SubCell"/>
</dbReference>
<dbReference type="Pfam" id="PF16166">
    <property type="entry name" value="TIC20"/>
    <property type="match status" value="1"/>
</dbReference>
<feature type="transmembrane region" description="Helical" evidence="7">
    <location>
        <begin position="176"/>
        <end position="195"/>
    </location>
</feature>
<dbReference type="InterPro" id="IPR005691">
    <property type="entry name" value="Tic20"/>
</dbReference>
<dbReference type="OrthoDB" id="414558at2759"/>
<comment type="similarity">
    <text evidence="2 7">Belongs to the Tic20 family.</text>
</comment>
<feature type="compositionally biased region" description="Polar residues" evidence="8">
    <location>
        <begin position="69"/>
        <end position="84"/>
    </location>
</feature>
<keyword evidence="6 7" id="KW-0472">Membrane</keyword>
<keyword evidence="4" id="KW-1001">Plastid inner membrane</keyword>
<dbReference type="STRING" id="56857.A0A200R3M5"/>
<keyword evidence="7" id="KW-0150">Chloroplast</keyword>
<dbReference type="Proteomes" id="UP000195402">
    <property type="component" value="Unassembled WGS sequence"/>
</dbReference>
<dbReference type="PANTHER" id="PTHR33510">
    <property type="entry name" value="PROTEIN TIC 20-II, CHLOROPLASTIC"/>
    <property type="match status" value="1"/>
</dbReference>
<evidence type="ECO:0000256" key="5">
    <source>
        <dbReference type="ARBA" id="ARBA00022989"/>
    </source>
</evidence>
<dbReference type="PANTHER" id="PTHR33510:SF5">
    <property type="entry name" value="PROTEIN TIC 20-II, CHLOROPLASTIC"/>
    <property type="match status" value="1"/>
</dbReference>
<dbReference type="InParanoid" id="A0A200R3M5"/>
<name>A0A200R3M5_MACCD</name>
<feature type="region of interest" description="Disordered" evidence="8">
    <location>
        <begin position="1"/>
        <end position="34"/>
    </location>
</feature>
<reference evidence="9 10" key="1">
    <citation type="journal article" date="2017" name="Mol. Plant">
        <title>The Genome of Medicinal Plant Macleaya cordata Provides New Insights into Benzylisoquinoline Alkaloids Metabolism.</title>
        <authorList>
            <person name="Liu X."/>
            <person name="Liu Y."/>
            <person name="Huang P."/>
            <person name="Ma Y."/>
            <person name="Qing Z."/>
            <person name="Tang Q."/>
            <person name="Cao H."/>
            <person name="Cheng P."/>
            <person name="Zheng Y."/>
            <person name="Yuan Z."/>
            <person name="Zhou Y."/>
            <person name="Liu J."/>
            <person name="Tang Z."/>
            <person name="Zhuo Y."/>
            <person name="Zhang Y."/>
            <person name="Yu L."/>
            <person name="Huang J."/>
            <person name="Yang P."/>
            <person name="Peng Q."/>
            <person name="Zhang J."/>
            <person name="Jiang W."/>
            <person name="Zhang Z."/>
            <person name="Lin K."/>
            <person name="Ro D.K."/>
            <person name="Chen X."/>
            <person name="Xiong X."/>
            <person name="Shang Y."/>
            <person name="Huang S."/>
            <person name="Zeng J."/>
        </authorList>
    </citation>
    <scope>NUCLEOTIDE SEQUENCE [LARGE SCALE GENOMIC DNA]</scope>
    <source>
        <strain evidence="10">cv. BLH2017</strain>
        <tissue evidence="9">Root</tissue>
    </source>
</reference>
<feature type="transmembrane region" description="Helical" evidence="7">
    <location>
        <begin position="207"/>
        <end position="229"/>
    </location>
</feature>
<feature type="transmembrane region" description="Helical" evidence="7">
    <location>
        <begin position="244"/>
        <end position="264"/>
    </location>
</feature>
<accession>A0A200R3M5</accession>
<evidence type="ECO:0000256" key="3">
    <source>
        <dbReference type="ARBA" id="ARBA00022692"/>
    </source>
</evidence>
<evidence type="ECO:0000256" key="8">
    <source>
        <dbReference type="SAM" id="MobiDB-lite"/>
    </source>
</evidence>
<dbReference type="OMA" id="LWITITV"/>
<gene>
    <name evidence="9" type="ORF">BVC80_1837g88</name>
</gene>
<evidence type="ECO:0000256" key="7">
    <source>
        <dbReference type="RuleBase" id="RU367003"/>
    </source>
</evidence>
<keyword evidence="3 7" id="KW-0812">Transmembrane</keyword>
<organism evidence="9 10">
    <name type="scientific">Macleaya cordata</name>
    <name type="common">Five-seeded plume-poppy</name>
    <name type="synonym">Bocconia cordata</name>
    <dbReference type="NCBI Taxonomy" id="56857"/>
    <lineage>
        <taxon>Eukaryota</taxon>
        <taxon>Viridiplantae</taxon>
        <taxon>Streptophyta</taxon>
        <taxon>Embryophyta</taxon>
        <taxon>Tracheophyta</taxon>
        <taxon>Spermatophyta</taxon>
        <taxon>Magnoliopsida</taxon>
        <taxon>Ranunculales</taxon>
        <taxon>Papaveraceae</taxon>
        <taxon>Papaveroideae</taxon>
        <taxon>Macleaya</taxon>
    </lineage>
</organism>
<evidence type="ECO:0000256" key="1">
    <source>
        <dbReference type="ARBA" id="ARBA00004478"/>
    </source>
</evidence>
<dbReference type="EMBL" id="MVGT01000438">
    <property type="protein sequence ID" value="OVA17290.1"/>
    <property type="molecule type" value="Genomic_DNA"/>
</dbReference>
<feature type="transmembrane region" description="Helical" evidence="7">
    <location>
        <begin position="136"/>
        <end position="156"/>
    </location>
</feature>
<keyword evidence="10" id="KW-1185">Reference proteome</keyword>
<protein>
    <recommendedName>
        <fullName evidence="7">Protein TIC 20</fullName>
    </recommendedName>
</protein>